<organism evidence="1 2">
    <name type="scientific">Pyxidicoccus fallax</name>
    <dbReference type="NCBI Taxonomy" id="394095"/>
    <lineage>
        <taxon>Bacteria</taxon>
        <taxon>Pseudomonadati</taxon>
        <taxon>Myxococcota</taxon>
        <taxon>Myxococcia</taxon>
        <taxon>Myxococcales</taxon>
        <taxon>Cystobacterineae</taxon>
        <taxon>Myxococcaceae</taxon>
        <taxon>Pyxidicoccus</taxon>
    </lineage>
</organism>
<gene>
    <name evidence="1" type="ORF">HG543_23920</name>
</gene>
<proteinExistence type="predicted"/>
<dbReference type="Proteomes" id="UP000518300">
    <property type="component" value="Unassembled WGS sequence"/>
</dbReference>
<dbReference type="AlphaFoldDB" id="A0A848LJH5"/>
<dbReference type="PROSITE" id="PS51257">
    <property type="entry name" value="PROKAR_LIPOPROTEIN"/>
    <property type="match status" value="1"/>
</dbReference>
<keyword evidence="2" id="KW-1185">Reference proteome</keyword>
<dbReference type="Gene3D" id="2.40.10.10">
    <property type="entry name" value="Trypsin-like serine proteases"/>
    <property type="match status" value="2"/>
</dbReference>
<dbReference type="EMBL" id="JABBJJ010000113">
    <property type="protein sequence ID" value="NMO17881.1"/>
    <property type="molecule type" value="Genomic_DNA"/>
</dbReference>
<dbReference type="InterPro" id="IPR043504">
    <property type="entry name" value="Peptidase_S1_PA_chymotrypsin"/>
</dbReference>
<dbReference type="RefSeq" id="WP_169347161.1">
    <property type="nucleotide sequence ID" value="NZ_JABBJJ010000113.1"/>
</dbReference>
<evidence type="ECO:0000313" key="2">
    <source>
        <dbReference type="Proteomes" id="UP000518300"/>
    </source>
</evidence>
<comment type="caution">
    <text evidence="1">The sequence shown here is derived from an EMBL/GenBank/DDBJ whole genome shotgun (WGS) entry which is preliminary data.</text>
</comment>
<evidence type="ECO:0000313" key="1">
    <source>
        <dbReference type="EMBL" id="NMO17881.1"/>
    </source>
</evidence>
<dbReference type="Pfam" id="PF13365">
    <property type="entry name" value="Trypsin_2"/>
    <property type="match status" value="1"/>
</dbReference>
<dbReference type="SUPFAM" id="SSF50494">
    <property type="entry name" value="Trypsin-like serine proteases"/>
    <property type="match status" value="1"/>
</dbReference>
<protein>
    <submittedName>
        <fullName evidence="1">Trypsin-like peptidase domain-containing protein</fullName>
    </submittedName>
</protein>
<reference evidence="1 2" key="1">
    <citation type="submission" date="2020-04" db="EMBL/GenBank/DDBJ databases">
        <title>Draft genome of Pyxidicoccus fallax type strain.</title>
        <authorList>
            <person name="Whitworth D.E."/>
        </authorList>
    </citation>
    <scope>NUCLEOTIDE SEQUENCE [LARGE SCALE GENOMIC DNA]</scope>
    <source>
        <strain evidence="1 2">DSM 14698</strain>
    </source>
</reference>
<sequence length="259" mass="27700">MTRRPLRTFNSSWGLPLAGTVLLLGLLGCGKDDPVPADPPVCEEPKPAQVSGFWQCGPTLDFTPINSYQGAFASIQDREDAVVLIAGVCTGTLIEASAGPVVLTAGHCVRLGDRPLVVFNFEDSPDGEELLTEGTVIEQSSTPDYALILLDALPAAITPVPLTTQATERLAIIQHPRGYRKVIAEGRYLDSCNQLVYYGDLDTLVGSSGAGVLNQQGFLVGVHTDGDCEENGRGHNRGWTMESVVQASEYLQDSDIADR</sequence>
<accession>A0A848LJH5</accession>
<dbReference type="InterPro" id="IPR009003">
    <property type="entry name" value="Peptidase_S1_PA"/>
</dbReference>
<name>A0A848LJH5_9BACT</name>